<reference evidence="1 2" key="1">
    <citation type="submission" date="2016-02" db="EMBL/GenBank/DDBJ databases">
        <title>Draft genome sequence of Hydrogenophaga sp. LPB0072.</title>
        <authorList>
            <person name="Shin S.-K."/>
            <person name="Yi H."/>
        </authorList>
    </citation>
    <scope>NUCLEOTIDE SEQUENCE [LARGE SCALE GENOMIC DNA]</scope>
    <source>
        <strain evidence="1 2">LPB0072</strain>
    </source>
</reference>
<dbReference type="Proteomes" id="UP000185657">
    <property type="component" value="Unassembled WGS sequence"/>
</dbReference>
<dbReference type="Pfam" id="PF11249">
    <property type="entry name" value="DUF3047"/>
    <property type="match status" value="1"/>
</dbReference>
<evidence type="ECO:0000313" key="2">
    <source>
        <dbReference type="Proteomes" id="UP000185657"/>
    </source>
</evidence>
<gene>
    <name evidence="1" type="ORF">LPB72_20285</name>
</gene>
<proteinExistence type="predicted"/>
<comment type="caution">
    <text evidence="1">The sequence shown here is derived from an EMBL/GenBank/DDBJ whole genome shotgun (WGS) entry which is preliminary data.</text>
</comment>
<dbReference type="RefSeq" id="WP_082877142.1">
    <property type="nucleotide sequence ID" value="NZ_CP017476.1"/>
</dbReference>
<evidence type="ECO:0000313" key="1">
    <source>
        <dbReference type="EMBL" id="OAD39606.1"/>
    </source>
</evidence>
<protein>
    <recommendedName>
        <fullName evidence="3">DUF3047 domain-containing protein</fullName>
    </recommendedName>
</protein>
<evidence type="ECO:0008006" key="3">
    <source>
        <dbReference type="Google" id="ProtNLM"/>
    </source>
</evidence>
<dbReference type="PROSITE" id="PS51257">
    <property type="entry name" value="PROKAR_LIPOPROTEIN"/>
    <property type="match status" value="1"/>
</dbReference>
<name>A0ABX2U169_9BURK</name>
<keyword evidence="2" id="KW-1185">Reference proteome</keyword>
<dbReference type="EMBL" id="LVWD01000041">
    <property type="protein sequence ID" value="OAD39606.1"/>
    <property type="molecule type" value="Genomic_DNA"/>
</dbReference>
<organism evidence="1 2">
    <name type="scientific">Hydrogenophaga crassostreae</name>
    <dbReference type="NCBI Taxonomy" id="1763535"/>
    <lineage>
        <taxon>Bacteria</taxon>
        <taxon>Pseudomonadati</taxon>
        <taxon>Pseudomonadota</taxon>
        <taxon>Betaproteobacteria</taxon>
        <taxon>Burkholderiales</taxon>
        <taxon>Comamonadaceae</taxon>
        <taxon>Hydrogenophaga</taxon>
    </lineage>
</organism>
<accession>A0ABX2U169</accession>
<dbReference type="InterPro" id="IPR021409">
    <property type="entry name" value="DUF3047"/>
</dbReference>
<sequence length="264" mass="28980">MRPSTSPCKHHNAHFTQLCIGLIGLVIGLAGCAARPDLADDEVLNASPWAKGTHLPAADRAARWRHQGIGSRPESDYVPTRHAGRPALAATSSQGDSLVRLPVAIDGPHLGQLTFSWFVDRLNPQADLADRHKDDAVARVILQFGGDRSTFSGRDNMLSDLMQTLTGEPLPFATLMYVWDHRYPVGTVIPHARSTRIKTMVIESGDARLGRWVDFERDVTADYQQAFGHPPASFQGVALMTDSNNTKQPASAWYGPLVWQPSIR</sequence>